<keyword evidence="4" id="KW-1185">Reference proteome</keyword>
<feature type="transmembrane region" description="Helical" evidence="1">
    <location>
        <begin position="123"/>
        <end position="149"/>
    </location>
</feature>
<feature type="transmembrane region" description="Helical" evidence="1">
    <location>
        <begin position="245"/>
        <end position="264"/>
    </location>
</feature>
<comment type="caution">
    <text evidence="3">The sequence shown here is derived from an EMBL/GenBank/DDBJ whole genome shotgun (WGS) entry which is preliminary data.</text>
</comment>
<keyword evidence="1" id="KW-0812">Transmembrane</keyword>
<dbReference type="Pfam" id="PF20151">
    <property type="entry name" value="DUF6533"/>
    <property type="match status" value="1"/>
</dbReference>
<name>A0A9P5YHR7_9AGAR</name>
<evidence type="ECO:0000256" key="1">
    <source>
        <dbReference type="SAM" id="Phobius"/>
    </source>
</evidence>
<keyword evidence="1" id="KW-0472">Membrane</keyword>
<dbReference type="AlphaFoldDB" id="A0A9P5YHR7"/>
<evidence type="ECO:0000313" key="3">
    <source>
        <dbReference type="EMBL" id="KAF9468869.1"/>
    </source>
</evidence>
<evidence type="ECO:0000313" key="4">
    <source>
        <dbReference type="Proteomes" id="UP000807353"/>
    </source>
</evidence>
<evidence type="ECO:0000259" key="2">
    <source>
        <dbReference type="Pfam" id="PF20151"/>
    </source>
</evidence>
<dbReference type="InterPro" id="IPR045340">
    <property type="entry name" value="DUF6533"/>
</dbReference>
<organism evidence="3 4">
    <name type="scientific">Collybia nuda</name>
    <dbReference type="NCBI Taxonomy" id="64659"/>
    <lineage>
        <taxon>Eukaryota</taxon>
        <taxon>Fungi</taxon>
        <taxon>Dikarya</taxon>
        <taxon>Basidiomycota</taxon>
        <taxon>Agaricomycotina</taxon>
        <taxon>Agaricomycetes</taxon>
        <taxon>Agaricomycetidae</taxon>
        <taxon>Agaricales</taxon>
        <taxon>Tricholomatineae</taxon>
        <taxon>Clitocybaceae</taxon>
        <taxon>Collybia</taxon>
    </lineage>
</organism>
<gene>
    <name evidence="3" type="ORF">BDZ94DRAFT_548070</name>
</gene>
<proteinExistence type="predicted"/>
<sequence>MTATMYSSVDGVDVAYVAGMVRICQLVPTIVTLYDHLITFDQEVELVWNKPWTIAKVLFFWNRYFGTFFLLAEAVVFSIKPSSDQVCRDWFFIQGWSTALIIWSMQSTMLFRTFAMFRRNRFVIISCIICYAIEVCTMVVIMILSFQFIDAINEPFPGIFICTPYNVPRYMYAFWLPIVVFDCVLFGLALWAGTQHVKVLHGLNSPRSSMWEVLLKDSLLYFSVTLTTYITSAVVWLVVPAHWLELPQGFSIAGTCVMGVRLVLNLRKAYYMPRPGDIELETLDHDWRNPSQVEILSASPAPSSEHSAQLQDVMFVKGDVLRRISGT</sequence>
<dbReference type="Proteomes" id="UP000807353">
    <property type="component" value="Unassembled WGS sequence"/>
</dbReference>
<feature type="transmembrane region" description="Helical" evidence="1">
    <location>
        <begin position="91"/>
        <end position="111"/>
    </location>
</feature>
<dbReference type="OrthoDB" id="2638860at2759"/>
<accession>A0A9P5YHR7</accession>
<feature type="domain" description="DUF6533" evidence="2">
    <location>
        <begin position="24"/>
        <end position="66"/>
    </location>
</feature>
<dbReference type="EMBL" id="MU150231">
    <property type="protein sequence ID" value="KAF9468869.1"/>
    <property type="molecule type" value="Genomic_DNA"/>
</dbReference>
<feature type="transmembrane region" description="Helical" evidence="1">
    <location>
        <begin position="169"/>
        <end position="191"/>
    </location>
</feature>
<feature type="transmembrane region" description="Helical" evidence="1">
    <location>
        <begin position="219"/>
        <end position="239"/>
    </location>
</feature>
<protein>
    <recommendedName>
        <fullName evidence="2">DUF6533 domain-containing protein</fullName>
    </recommendedName>
</protein>
<feature type="transmembrane region" description="Helical" evidence="1">
    <location>
        <begin position="60"/>
        <end position="79"/>
    </location>
</feature>
<keyword evidence="1" id="KW-1133">Transmembrane helix</keyword>
<reference evidence="3" key="1">
    <citation type="submission" date="2020-11" db="EMBL/GenBank/DDBJ databases">
        <authorList>
            <consortium name="DOE Joint Genome Institute"/>
            <person name="Ahrendt S."/>
            <person name="Riley R."/>
            <person name="Andreopoulos W."/>
            <person name="Labutti K."/>
            <person name="Pangilinan J."/>
            <person name="Ruiz-Duenas F.J."/>
            <person name="Barrasa J.M."/>
            <person name="Sanchez-Garcia M."/>
            <person name="Camarero S."/>
            <person name="Miyauchi S."/>
            <person name="Serrano A."/>
            <person name="Linde D."/>
            <person name="Babiker R."/>
            <person name="Drula E."/>
            <person name="Ayuso-Fernandez I."/>
            <person name="Pacheco R."/>
            <person name="Padilla G."/>
            <person name="Ferreira P."/>
            <person name="Barriuso J."/>
            <person name="Kellner H."/>
            <person name="Castanera R."/>
            <person name="Alfaro M."/>
            <person name="Ramirez L."/>
            <person name="Pisabarro A.G."/>
            <person name="Kuo A."/>
            <person name="Tritt A."/>
            <person name="Lipzen A."/>
            <person name="He G."/>
            <person name="Yan M."/>
            <person name="Ng V."/>
            <person name="Cullen D."/>
            <person name="Martin F."/>
            <person name="Rosso M.-N."/>
            <person name="Henrissat B."/>
            <person name="Hibbett D."/>
            <person name="Martinez A.T."/>
            <person name="Grigoriev I.V."/>
        </authorList>
    </citation>
    <scope>NUCLEOTIDE SEQUENCE</scope>
    <source>
        <strain evidence="3">CBS 247.69</strain>
    </source>
</reference>